<accession>A0A1F5YIV2</accession>
<name>A0A1F5YIV2_9BACT</name>
<comment type="subunit">
    <text evidence="7">Part of the 50S ribosomal subunit. Forms a cluster with proteins L14 and L19.</text>
</comment>
<dbReference type="GO" id="GO:0006412">
    <property type="term" value="P:translation"/>
    <property type="evidence" value="ECO:0007669"/>
    <property type="project" value="UniProtKB-UniRule"/>
</dbReference>
<organism evidence="9 10">
    <name type="scientific">Candidatus Gottesmanbacteria bacterium RBG_13_37_7</name>
    <dbReference type="NCBI Taxonomy" id="1798369"/>
    <lineage>
        <taxon>Bacteria</taxon>
        <taxon>Candidatus Gottesmaniibacteriota</taxon>
    </lineage>
</organism>
<evidence type="ECO:0000313" key="9">
    <source>
        <dbReference type="EMBL" id="OGG00128.1"/>
    </source>
</evidence>
<comment type="caution">
    <text evidence="9">The sequence shown here is derived from an EMBL/GenBank/DDBJ whole genome shotgun (WGS) entry which is preliminary data.</text>
</comment>
<dbReference type="PANTHER" id="PTHR11229:SF16">
    <property type="entry name" value="LARGE RIBOSOMAL SUBUNIT PROTEIN UL3C"/>
    <property type="match status" value="1"/>
</dbReference>
<proteinExistence type="inferred from homology"/>
<protein>
    <recommendedName>
        <fullName evidence="6 7">Large ribosomal subunit protein uL3</fullName>
    </recommendedName>
</protein>
<evidence type="ECO:0000256" key="2">
    <source>
        <dbReference type="ARBA" id="ARBA00022730"/>
    </source>
</evidence>
<dbReference type="Pfam" id="PF00297">
    <property type="entry name" value="Ribosomal_L3"/>
    <property type="match status" value="1"/>
</dbReference>
<dbReference type="Gene3D" id="2.40.30.10">
    <property type="entry name" value="Translation factors"/>
    <property type="match status" value="1"/>
</dbReference>
<dbReference type="InterPro" id="IPR019927">
    <property type="entry name" value="Ribosomal_uL3_bac/org-type"/>
</dbReference>
<dbReference type="GO" id="GO:0003735">
    <property type="term" value="F:structural constituent of ribosome"/>
    <property type="evidence" value="ECO:0007669"/>
    <property type="project" value="UniProtKB-UniRule"/>
</dbReference>
<evidence type="ECO:0000256" key="8">
    <source>
        <dbReference type="SAM" id="MobiDB-lite"/>
    </source>
</evidence>
<dbReference type="PANTHER" id="PTHR11229">
    <property type="entry name" value="50S RIBOSOMAL PROTEIN L3"/>
    <property type="match status" value="1"/>
</dbReference>
<dbReference type="AlphaFoldDB" id="A0A1F5YIV2"/>
<evidence type="ECO:0000256" key="5">
    <source>
        <dbReference type="ARBA" id="ARBA00023274"/>
    </source>
</evidence>
<dbReference type="SUPFAM" id="SSF50447">
    <property type="entry name" value="Translation proteins"/>
    <property type="match status" value="1"/>
</dbReference>
<evidence type="ECO:0000256" key="7">
    <source>
        <dbReference type="HAMAP-Rule" id="MF_01325"/>
    </source>
</evidence>
<comment type="similarity">
    <text evidence="1 7">Belongs to the universal ribosomal protein uL3 family.</text>
</comment>
<sequence length="227" mass="24890">MLNSILGTKIDQTQTFTEEGKRIPVTRIKTGPQYVVVVKTQTTDGYNAIQLGLGKRRIKTVTKPLLGHLKKAGLEKNPPRFLKEVGYQEERSEASLTEDGKKDSDIFPKAGEKIKAGNIFKKGDTVEIEGISKGKGFQGVVKRHHFKGGPRTHGQSDRERAPGSIGQTTTPGRVYKGKRMAGRMGNDQTVIKNLKVVNVDTDKDIMTVSGLIPGGRNRLIVVRKLSG</sequence>
<dbReference type="FunFam" id="2.40.30.10:FF:000004">
    <property type="entry name" value="50S ribosomal protein L3"/>
    <property type="match status" value="1"/>
</dbReference>
<evidence type="ECO:0000256" key="3">
    <source>
        <dbReference type="ARBA" id="ARBA00022884"/>
    </source>
</evidence>
<dbReference type="Proteomes" id="UP000178230">
    <property type="component" value="Unassembled WGS sequence"/>
</dbReference>
<evidence type="ECO:0000256" key="4">
    <source>
        <dbReference type="ARBA" id="ARBA00022980"/>
    </source>
</evidence>
<dbReference type="InterPro" id="IPR009000">
    <property type="entry name" value="Transl_B-barrel_sf"/>
</dbReference>
<reference evidence="9 10" key="1">
    <citation type="journal article" date="2016" name="Nat. Commun.">
        <title>Thousands of microbial genomes shed light on interconnected biogeochemical processes in an aquifer system.</title>
        <authorList>
            <person name="Anantharaman K."/>
            <person name="Brown C.T."/>
            <person name="Hug L.A."/>
            <person name="Sharon I."/>
            <person name="Castelle C.J."/>
            <person name="Probst A.J."/>
            <person name="Thomas B.C."/>
            <person name="Singh A."/>
            <person name="Wilkins M.J."/>
            <person name="Karaoz U."/>
            <person name="Brodie E.L."/>
            <person name="Williams K.H."/>
            <person name="Hubbard S.S."/>
            <person name="Banfield J.F."/>
        </authorList>
    </citation>
    <scope>NUCLEOTIDE SEQUENCE [LARGE SCALE GENOMIC DNA]</scope>
</reference>
<keyword evidence="4 7" id="KW-0689">Ribosomal protein</keyword>
<evidence type="ECO:0000313" key="10">
    <source>
        <dbReference type="Proteomes" id="UP000178230"/>
    </source>
</evidence>
<gene>
    <name evidence="7" type="primary">rplC</name>
    <name evidence="9" type="ORF">A2Y99_04810</name>
</gene>
<feature type="region of interest" description="Disordered" evidence="8">
    <location>
        <begin position="147"/>
        <end position="172"/>
    </location>
</feature>
<dbReference type="Gene3D" id="3.30.160.810">
    <property type="match status" value="1"/>
</dbReference>
<evidence type="ECO:0000256" key="6">
    <source>
        <dbReference type="ARBA" id="ARBA00035243"/>
    </source>
</evidence>
<dbReference type="HAMAP" id="MF_01325_B">
    <property type="entry name" value="Ribosomal_uL3_B"/>
    <property type="match status" value="1"/>
</dbReference>
<evidence type="ECO:0000256" key="1">
    <source>
        <dbReference type="ARBA" id="ARBA00006540"/>
    </source>
</evidence>
<dbReference type="NCBIfam" id="TIGR03625">
    <property type="entry name" value="L3_bact"/>
    <property type="match status" value="1"/>
</dbReference>
<keyword evidence="5 7" id="KW-0687">Ribonucleoprotein</keyword>
<keyword evidence="3 7" id="KW-0694">RNA-binding</keyword>
<keyword evidence="2 7" id="KW-0699">rRNA-binding</keyword>
<dbReference type="GO" id="GO:0022625">
    <property type="term" value="C:cytosolic large ribosomal subunit"/>
    <property type="evidence" value="ECO:0007669"/>
    <property type="project" value="TreeGrafter"/>
</dbReference>
<comment type="function">
    <text evidence="7">One of the primary rRNA binding proteins, it binds directly near the 3'-end of the 23S rRNA, where it nucleates assembly of the 50S subunit.</text>
</comment>
<dbReference type="GO" id="GO:0019843">
    <property type="term" value="F:rRNA binding"/>
    <property type="evidence" value="ECO:0007669"/>
    <property type="project" value="UniProtKB-UniRule"/>
</dbReference>
<dbReference type="InterPro" id="IPR000597">
    <property type="entry name" value="Ribosomal_uL3"/>
</dbReference>
<dbReference type="EMBL" id="MFIY01000024">
    <property type="protein sequence ID" value="OGG00128.1"/>
    <property type="molecule type" value="Genomic_DNA"/>
</dbReference>